<evidence type="ECO:0000256" key="6">
    <source>
        <dbReference type="ARBA" id="ARBA00023242"/>
    </source>
</evidence>
<reference evidence="8 9" key="1">
    <citation type="submission" date="2021-02" db="EMBL/GenBank/DDBJ databases">
        <title>Plant Genome Project.</title>
        <authorList>
            <person name="Zhang R.-G."/>
        </authorList>
    </citation>
    <scope>NUCLEOTIDE SEQUENCE [LARGE SCALE GENOMIC DNA]</scope>
    <source>
        <tissue evidence="8">Leaves</tissue>
    </source>
</reference>
<comment type="caution">
    <text evidence="8">The sequence shown here is derived from an EMBL/GenBank/DDBJ whole genome shotgun (WGS) entry which is preliminary data.</text>
</comment>
<dbReference type="Proteomes" id="UP000827721">
    <property type="component" value="Unassembled WGS sequence"/>
</dbReference>
<dbReference type="SMART" id="SM00088">
    <property type="entry name" value="PINT"/>
    <property type="match status" value="1"/>
</dbReference>
<keyword evidence="9" id="KW-1185">Reference proteome</keyword>
<evidence type="ECO:0000256" key="4">
    <source>
        <dbReference type="ARBA" id="ARBA00014881"/>
    </source>
</evidence>
<dbReference type="EMBL" id="JAFEMO010000007">
    <property type="protein sequence ID" value="KAH7567291.1"/>
    <property type="molecule type" value="Genomic_DNA"/>
</dbReference>
<comment type="similarity">
    <text evidence="3">Belongs to the CSN4 family.</text>
</comment>
<protein>
    <recommendedName>
        <fullName evidence="4">COP9 signalosome complex subunit 4</fullName>
    </recommendedName>
</protein>
<keyword evidence="5" id="KW-0963">Cytoplasm</keyword>
<accession>A0ABQ8HSD6</accession>
<dbReference type="PROSITE" id="PS50250">
    <property type="entry name" value="PCI"/>
    <property type="match status" value="1"/>
</dbReference>
<dbReference type="Gene3D" id="1.10.10.10">
    <property type="entry name" value="Winged helix-like DNA-binding domain superfamily/Winged helix DNA-binding domain"/>
    <property type="match status" value="1"/>
</dbReference>
<evidence type="ECO:0000256" key="5">
    <source>
        <dbReference type="ARBA" id="ARBA00022490"/>
    </source>
</evidence>
<dbReference type="Pfam" id="PF01399">
    <property type="entry name" value="PCI"/>
    <property type="match status" value="1"/>
</dbReference>
<keyword evidence="6" id="KW-0539">Nucleus</keyword>
<proteinExistence type="inferred from homology"/>
<name>A0ABQ8HSD6_9ROSI</name>
<dbReference type="InterPro" id="IPR000717">
    <property type="entry name" value="PCI_dom"/>
</dbReference>
<sequence length="405" mass="46152">MMKCRPSIRCKATEEIALRALYKMLSDDVPLVVSRQLLQIFAQELGRLEPETQKDIANYTLAQIQPRVVSFEEQVLIIREKLADLYESEQQWSKAAQMLSGIDLDSGMRFIDDTFRLSKCVQIARLYLEDDDSVNAEAFINKASFLVSSSQHEVLNLQYKVCYARILDLKRKFLEAALRYYDISQIEKRQIGDETIDEEALEQALSAAVTCTILAAAGPQRSRVLATLYKDERCSKLKIYPILQKVYLERILRKPEIDAFAEELKPHQKALLPDNFTVLDRAMIEHNLLSASKLYTNISFDELGTLLGIAPDKTIPVQYAGYELCVLLCLECISAALLEPFAEKIASRMIYEDRMRGSIDQVEAVIHFEDDTEELQQWDQQIVGLCQALNDILDNMAKKGLPIPV</sequence>
<dbReference type="InterPro" id="IPR040134">
    <property type="entry name" value="PSMD12/CSN4"/>
</dbReference>
<dbReference type="InterPro" id="IPR036388">
    <property type="entry name" value="WH-like_DNA-bd_sf"/>
</dbReference>
<evidence type="ECO:0000256" key="2">
    <source>
        <dbReference type="ARBA" id="ARBA00004496"/>
    </source>
</evidence>
<evidence type="ECO:0000313" key="8">
    <source>
        <dbReference type="EMBL" id="KAH7567291.1"/>
    </source>
</evidence>
<evidence type="ECO:0000256" key="3">
    <source>
        <dbReference type="ARBA" id="ARBA00010417"/>
    </source>
</evidence>
<dbReference type="InterPro" id="IPR054559">
    <property type="entry name" value="PSMD12-CSN4-like_N"/>
</dbReference>
<comment type="subcellular location">
    <subcellularLocation>
        <location evidence="2">Cytoplasm</location>
    </subcellularLocation>
    <subcellularLocation>
        <location evidence="1">Nucleus</location>
    </subcellularLocation>
</comment>
<gene>
    <name evidence="8" type="ORF">JRO89_XS07G0045500</name>
</gene>
<dbReference type="Pfam" id="PF22241">
    <property type="entry name" value="PSMD12-CSN4_N"/>
    <property type="match status" value="1"/>
</dbReference>
<evidence type="ECO:0000259" key="7">
    <source>
        <dbReference type="PROSITE" id="PS50250"/>
    </source>
</evidence>
<evidence type="ECO:0000256" key="1">
    <source>
        <dbReference type="ARBA" id="ARBA00004123"/>
    </source>
</evidence>
<evidence type="ECO:0000313" key="9">
    <source>
        <dbReference type="Proteomes" id="UP000827721"/>
    </source>
</evidence>
<dbReference type="PANTHER" id="PTHR10855">
    <property type="entry name" value="26S PROTEASOME NON-ATPASE REGULATORY SUBUNIT 12/COP9 SIGNALOSOME COMPLEX SUBUNIT 4"/>
    <property type="match status" value="1"/>
</dbReference>
<dbReference type="PANTHER" id="PTHR10855:SF2">
    <property type="entry name" value="COP9 SIGNALOSOME COMPLEX SUBUNIT 4"/>
    <property type="match status" value="1"/>
</dbReference>
<feature type="domain" description="PCI" evidence="7">
    <location>
        <begin position="172"/>
        <end position="373"/>
    </location>
</feature>
<organism evidence="8 9">
    <name type="scientific">Xanthoceras sorbifolium</name>
    <dbReference type="NCBI Taxonomy" id="99658"/>
    <lineage>
        <taxon>Eukaryota</taxon>
        <taxon>Viridiplantae</taxon>
        <taxon>Streptophyta</taxon>
        <taxon>Embryophyta</taxon>
        <taxon>Tracheophyta</taxon>
        <taxon>Spermatophyta</taxon>
        <taxon>Magnoliopsida</taxon>
        <taxon>eudicotyledons</taxon>
        <taxon>Gunneridae</taxon>
        <taxon>Pentapetalae</taxon>
        <taxon>rosids</taxon>
        <taxon>malvids</taxon>
        <taxon>Sapindales</taxon>
        <taxon>Sapindaceae</taxon>
        <taxon>Xanthoceroideae</taxon>
        <taxon>Xanthoceras</taxon>
    </lineage>
</organism>